<dbReference type="InterPro" id="IPR021139">
    <property type="entry name" value="NYN"/>
</dbReference>
<sequence>MGSRKIAVLIDSENTPHSKLSSIIEELSSYGQIIVKRAYGDFSTEQLKNWKQPLNELAIQAKQQFAYTTGKNSTDALMIIDAMDLLYSQRFDAFALISSDSDFTSLATRLRESEMFVIGVGKAMTPASFKNACDDFVAIENLNGDKPQEESTQPPQQSTQITGVEKEIWQLMHRAWQNYRDESGWAKLGEVGQYLKRLKPDFDPRNYGLKKLSDFFDKFPNRYSTRQSKQSGLEFRLVTKGSKQ</sequence>
<dbReference type="PROSITE" id="PS51644">
    <property type="entry name" value="HTH_OST"/>
    <property type="match status" value="1"/>
</dbReference>
<dbReference type="Pfam" id="PF01936">
    <property type="entry name" value="NYN"/>
    <property type="match status" value="1"/>
</dbReference>
<dbReference type="AlphaFoldDB" id="A0A4U1YY32"/>
<dbReference type="GO" id="GO:0004540">
    <property type="term" value="F:RNA nuclease activity"/>
    <property type="evidence" value="ECO:0007669"/>
    <property type="project" value="InterPro"/>
</dbReference>
<name>A0A4U1YY32_9VIBR</name>
<dbReference type="Proteomes" id="UP000307574">
    <property type="component" value="Unassembled WGS sequence"/>
</dbReference>
<dbReference type="Gene3D" id="3.40.50.1010">
    <property type="entry name" value="5'-nuclease"/>
    <property type="match status" value="1"/>
</dbReference>
<reference evidence="2 3" key="1">
    <citation type="submission" date="2019-04" db="EMBL/GenBank/DDBJ databases">
        <title>A reverse ecology approach based on a biological definition of microbial populations.</title>
        <authorList>
            <person name="Arevalo P."/>
            <person name="Vaninsberghe D."/>
            <person name="Elsherbini J."/>
            <person name="Gore J."/>
            <person name="Polz M."/>
        </authorList>
    </citation>
    <scope>NUCLEOTIDE SEQUENCE [LARGE SCALE GENOMIC DNA]</scope>
    <source>
        <strain evidence="2 3">10N.261.46.F4</strain>
    </source>
</reference>
<comment type="caution">
    <text evidence="2">The sequence shown here is derived from an EMBL/GenBank/DDBJ whole genome shotgun (WGS) entry which is preliminary data.</text>
</comment>
<dbReference type="PANTHER" id="PTHR35811">
    <property type="entry name" value="SLR1870 PROTEIN"/>
    <property type="match status" value="1"/>
</dbReference>
<dbReference type="PANTHER" id="PTHR35811:SF1">
    <property type="entry name" value="HTH OST-TYPE DOMAIN-CONTAINING PROTEIN"/>
    <property type="match status" value="1"/>
</dbReference>
<organism evidence="2 3">
    <name type="scientific">Vibrio kanaloae</name>
    <dbReference type="NCBI Taxonomy" id="170673"/>
    <lineage>
        <taxon>Bacteria</taxon>
        <taxon>Pseudomonadati</taxon>
        <taxon>Pseudomonadota</taxon>
        <taxon>Gammaproteobacteria</taxon>
        <taxon>Vibrionales</taxon>
        <taxon>Vibrionaceae</taxon>
        <taxon>Vibrio</taxon>
    </lineage>
</organism>
<evidence type="ECO:0000313" key="3">
    <source>
        <dbReference type="Proteomes" id="UP000307574"/>
    </source>
</evidence>
<dbReference type="InterPro" id="IPR025605">
    <property type="entry name" value="OST-HTH/LOTUS_dom"/>
</dbReference>
<dbReference type="RefSeq" id="WP_136981440.1">
    <property type="nucleotide sequence ID" value="NZ_SYUV01000109.1"/>
</dbReference>
<evidence type="ECO:0000313" key="2">
    <source>
        <dbReference type="EMBL" id="TKF25476.1"/>
    </source>
</evidence>
<dbReference type="Pfam" id="PF12872">
    <property type="entry name" value="OST-HTH"/>
    <property type="match status" value="1"/>
</dbReference>
<dbReference type="CDD" id="cd10146">
    <property type="entry name" value="LabA_like_C"/>
    <property type="match status" value="1"/>
</dbReference>
<feature type="domain" description="HTH OST-type" evidence="1">
    <location>
        <begin position="164"/>
        <end position="239"/>
    </location>
</feature>
<protein>
    <submittedName>
        <fullName evidence="2">NYN domain-containing protein</fullName>
    </submittedName>
</protein>
<gene>
    <name evidence="2" type="ORF">FCV50_22255</name>
</gene>
<dbReference type="Gene3D" id="3.30.420.610">
    <property type="entry name" value="LOTUS domain-like"/>
    <property type="match status" value="1"/>
</dbReference>
<accession>A0A4U1YY32</accession>
<evidence type="ECO:0000259" key="1">
    <source>
        <dbReference type="PROSITE" id="PS51644"/>
    </source>
</evidence>
<dbReference type="InterPro" id="IPR041966">
    <property type="entry name" value="LOTUS-like"/>
</dbReference>
<proteinExistence type="predicted"/>
<dbReference type="EMBL" id="SYUV01000109">
    <property type="protein sequence ID" value="TKF25476.1"/>
    <property type="molecule type" value="Genomic_DNA"/>
</dbReference>
<dbReference type="CDD" id="cd11297">
    <property type="entry name" value="PIN_LabA-like_N_1"/>
    <property type="match status" value="1"/>
</dbReference>